<feature type="compositionally biased region" description="Polar residues" evidence="1">
    <location>
        <begin position="1"/>
        <end position="10"/>
    </location>
</feature>
<evidence type="ECO:0000256" key="1">
    <source>
        <dbReference type="SAM" id="MobiDB-lite"/>
    </source>
</evidence>
<organism evidence="2 3">
    <name type="scientific">Pleurodeles waltl</name>
    <name type="common">Iberian ribbed newt</name>
    <dbReference type="NCBI Taxonomy" id="8319"/>
    <lineage>
        <taxon>Eukaryota</taxon>
        <taxon>Metazoa</taxon>
        <taxon>Chordata</taxon>
        <taxon>Craniata</taxon>
        <taxon>Vertebrata</taxon>
        <taxon>Euteleostomi</taxon>
        <taxon>Amphibia</taxon>
        <taxon>Batrachia</taxon>
        <taxon>Caudata</taxon>
        <taxon>Salamandroidea</taxon>
        <taxon>Salamandridae</taxon>
        <taxon>Pleurodelinae</taxon>
        <taxon>Pleurodeles</taxon>
    </lineage>
</organism>
<feature type="compositionally biased region" description="Basic and acidic residues" evidence="1">
    <location>
        <begin position="105"/>
        <end position="119"/>
    </location>
</feature>
<proteinExistence type="predicted"/>
<keyword evidence="3" id="KW-1185">Reference proteome</keyword>
<reference evidence="2" key="1">
    <citation type="journal article" date="2022" name="bioRxiv">
        <title>Sequencing and chromosome-scale assembly of the giantPleurodeles waltlgenome.</title>
        <authorList>
            <person name="Brown T."/>
            <person name="Elewa A."/>
            <person name="Iarovenko S."/>
            <person name="Subramanian E."/>
            <person name="Araus A.J."/>
            <person name="Petzold A."/>
            <person name="Susuki M."/>
            <person name="Suzuki K.-i.T."/>
            <person name="Hayashi T."/>
            <person name="Toyoda A."/>
            <person name="Oliveira C."/>
            <person name="Osipova E."/>
            <person name="Leigh N.D."/>
            <person name="Simon A."/>
            <person name="Yun M.H."/>
        </authorList>
    </citation>
    <scope>NUCLEOTIDE SEQUENCE</scope>
    <source>
        <strain evidence="2">20211129_DDA</strain>
        <tissue evidence="2">Liver</tissue>
    </source>
</reference>
<protein>
    <submittedName>
        <fullName evidence="2">Uncharacterized protein</fullName>
    </submittedName>
</protein>
<accession>A0AAV7V310</accession>
<dbReference type="EMBL" id="JANPWB010000004">
    <property type="protein sequence ID" value="KAJ1194954.1"/>
    <property type="molecule type" value="Genomic_DNA"/>
</dbReference>
<feature type="compositionally biased region" description="Basic residues" evidence="1">
    <location>
        <begin position="57"/>
        <end position="67"/>
    </location>
</feature>
<feature type="region of interest" description="Disordered" evidence="1">
    <location>
        <begin position="1"/>
        <end position="183"/>
    </location>
</feature>
<name>A0AAV7V310_PLEWA</name>
<comment type="caution">
    <text evidence="2">The sequence shown here is derived from an EMBL/GenBank/DDBJ whole genome shotgun (WGS) entry which is preliminary data.</text>
</comment>
<evidence type="ECO:0000313" key="2">
    <source>
        <dbReference type="EMBL" id="KAJ1194954.1"/>
    </source>
</evidence>
<sequence>MEAGVPNSQGRAGGTDASPGRGHPEHAAGHGGLSGERRAAPGPPCKGFKNEDTGAGRWHRSVLRRARPGPGAWAGGCSPGSCVQPSTRPSLRCQPGYPPPGPGGGEREAFHRPRPEEPLWQRAKRSKTRGASGFIPQLRVTPPPPREGMKRAPGAAVVDTGLPGIDEEGTGAGCGGHRRQGNR</sequence>
<gene>
    <name evidence="2" type="ORF">NDU88_004238</name>
</gene>
<dbReference type="AlphaFoldDB" id="A0AAV7V310"/>
<evidence type="ECO:0000313" key="3">
    <source>
        <dbReference type="Proteomes" id="UP001066276"/>
    </source>
</evidence>
<dbReference type="Proteomes" id="UP001066276">
    <property type="component" value="Chromosome 2_2"/>
</dbReference>